<evidence type="ECO:0000313" key="2">
    <source>
        <dbReference type="Proteomes" id="UP000284772"/>
    </source>
</evidence>
<dbReference type="Pfam" id="PF13342">
    <property type="entry name" value="Toprim_Crpt"/>
    <property type="match status" value="3"/>
</dbReference>
<name>A0AAQ0LJR9_9BACE</name>
<dbReference type="RefSeq" id="WP_118448845.1">
    <property type="nucleotide sequence ID" value="NZ_QRWT01000033.1"/>
</dbReference>
<dbReference type="InterPro" id="IPR025589">
    <property type="entry name" value="Toprim_C_rpt"/>
</dbReference>
<dbReference type="AlphaFoldDB" id="A0AAQ0LJR9"/>
<gene>
    <name evidence="1" type="ORF">DWX27_20255</name>
</gene>
<organism evidence="1 2">
    <name type="scientific">Bacteroides intestinalis</name>
    <dbReference type="NCBI Taxonomy" id="329854"/>
    <lineage>
        <taxon>Bacteria</taxon>
        <taxon>Pseudomonadati</taxon>
        <taxon>Bacteroidota</taxon>
        <taxon>Bacteroidia</taxon>
        <taxon>Bacteroidales</taxon>
        <taxon>Bacteroidaceae</taxon>
        <taxon>Bacteroides</taxon>
    </lineage>
</organism>
<reference evidence="1 2" key="1">
    <citation type="submission" date="2018-08" db="EMBL/GenBank/DDBJ databases">
        <title>A genome reference for cultivated species of the human gut microbiota.</title>
        <authorList>
            <person name="Zou Y."/>
            <person name="Xue W."/>
            <person name="Luo G."/>
        </authorList>
    </citation>
    <scope>NUCLEOTIDE SEQUENCE [LARGE SCALE GENOMIC DNA]</scope>
    <source>
        <strain evidence="1 2">AF19-10AC</strain>
    </source>
</reference>
<proteinExistence type="predicted"/>
<protein>
    <submittedName>
        <fullName evidence="1">DNA topoisomerase I</fullName>
    </submittedName>
</protein>
<evidence type="ECO:0000313" key="1">
    <source>
        <dbReference type="EMBL" id="RGT46724.1"/>
    </source>
</evidence>
<sequence>MDNDTIKDLGLCPICQKGHMVKGSLGYSCNYFKNMNDKCTFNIYHSYWGKEITEEIATQLITTGKTDIFHDFHNKKGVPFSAYLTIENGIVVPSFVNEVLETPCPVCGREIEILLNGYACKGYSQKDKDNNRVCNLYIPKTIAQREIPSEAAEILASGKKTPFMTGFKSREGYEFSSRLVLTENLDISFDNTLCACPRCGGNLYINKKAYNCSNYRNEAIKCDFVIWREMSGRIITPEEAIELCEKKETPVLTGFHDKNGQPMERKQEIVFTTNYSSIFYKQ</sequence>
<dbReference type="EMBL" id="QRWT01000033">
    <property type="protein sequence ID" value="RGT46724.1"/>
    <property type="molecule type" value="Genomic_DNA"/>
</dbReference>
<dbReference type="Proteomes" id="UP000284772">
    <property type="component" value="Unassembled WGS sequence"/>
</dbReference>
<accession>A0AAQ0LJR9</accession>
<comment type="caution">
    <text evidence="1">The sequence shown here is derived from an EMBL/GenBank/DDBJ whole genome shotgun (WGS) entry which is preliminary data.</text>
</comment>